<organism evidence="2 3">
    <name type="scientific">Lucilia cuprina</name>
    <name type="common">Green bottle fly</name>
    <name type="synonym">Australian sheep blowfly</name>
    <dbReference type="NCBI Taxonomy" id="7375"/>
    <lineage>
        <taxon>Eukaryota</taxon>
        <taxon>Metazoa</taxon>
        <taxon>Ecdysozoa</taxon>
        <taxon>Arthropoda</taxon>
        <taxon>Hexapoda</taxon>
        <taxon>Insecta</taxon>
        <taxon>Pterygota</taxon>
        <taxon>Neoptera</taxon>
        <taxon>Endopterygota</taxon>
        <taxon>Diptera</taxon>
        <taxon>Brachycera</taxon>
        <taxon>Muscomorpha</taxon>
        <taxon>Oestroidea</taxon>
        <taxon>Calliphoridae</taxon>
        <taxon>Luciliinae</taxon>
        <taxon>Lucilia</taxon>
    </lineage>
</organism>
<keyword evidence="3" id="KW-1185">Reference proteome</keyword>
<dbReference type="AlphaFoldDB" id="A0A0L0C2C4"/>
<proteinExistence type="predicted"/>
<dbReference type="Proteomes" id="UP000037069">
    <property type="component" value="Unassembled WGS sequence"/>
</dbReference>
<protein>
    <submittedName>
        <fullName evidence="2">Uncharacterized protein</fullName>
    </submittedName>
</protein>
<feature type="compositionally biased region" description="Polar residues" evidence="1">
    <location>
        <begin position="12"/>
        <end position="25"/>
    </location>
</feature>
<accession>A0A0L0C2C4</accession>
<dbReference type="EMBL" id="JRES01000989">
    <property type="protein sequence ID" value="KNC26377.1"/>
    <property type="molecule type" value="Genomic_DNA"/>
</dbReference>
<feature type="region of interest" description="Disordered" evidence="1">
    <location>
        <begin position="1"/>
        <end position="25"/>
    </location>
</feature>
<evidence type="ECO:0000313" key="2">
    <source>
        <dbReference type="EMBL" id="KNC26377.1"/>
    </source>
</evidence>
<gene>
    <name evidence="2" type="ORF">FF38_07544</name>
</gene>
<evidence type="ECO:0000256" key="1">
    <source>
        <dbReference type="SAM" id="MobiDB-lite"/>
    </source>
</evidence>
<reference evidence="2 3" key="1">
    <citation type="journal article" date="2015" name="Nat. Commun.">
        <title>Lucilia cuprina genome unlocks parasitic fly biology to underpin future interventions.</title>
        <authorList>
            <person name="Anstead C.A."/>
            <person name="Korhonen P.K."/>
            <person name="Young N.D."/>
            <person name="Hall R.S."/>
            <person name="Jex A.R."/>
            <person name="Murali S.C."/>
            <person name="Hughes D.S."/>
            <person name="Lee S.F."/>
            <person name="Perry T."/>
            <person name="Stroehlein A.J."/>
            <person name="Ansell B.R."/>
            <person name="Breugelmans B."/>
            <person name="Hofmann A."/>
            <person name="Qu J."/>
            <person name="Dugan S."/>
            <person name="Lee S.L."/>
            <person name="Chao H."/>
            <person name="Dinh H."/>
            <person name="Han Y."/>
            <person name="Doddapaneni H.V."/>
            <person name="Worley K.C."/>
            <person name="Muzny D.M."/>
            <person name="Ioannidis P."/>
            <person name="Waterhouse R.M."/>
            <person name="Zdobnov E.M."/>
            <person name="James P.J."/>
            <person name="Bagnall N.H."/>
            <person name="Kotze A.C."/>
            <person name="Gibbs R.A."/>
            <person name="Richards S."/>
            <person name="Batterham P."/>
            <person name="Gasser R.B."/>
        </authorList>
    </citation>
    <scope>NUCLEOTIDE SEQUENCE [LARGE SCALE GENOMIC DNA]</scope>
    <source>
        <strain evidence="2 3">LS</strain>
        <tissue evidence="2">Full body</tissue>
    </source>
</reference>
<evidence type="ECO:0000313" key="3">
    <source>
        <dbReference type="Proteomes" id="UP000037069"/>
    </source>
</evidence>
<name>A0A0L0C2C4_LUCCU</name>
<sequence length="108" mass="12014">MTWARPGFEPGTSRTLSGNHTPRPTSQLVKTESLLSHFLIVKTSFPLILIVLEDSQLVKFQKLLIVDNVLCWALLTIPKVFSLMAASSCCDIISIKCFLMECVSKTTN</sequence>
<comment type="caution">
    <text evidence="2">The sequence shown here is derived from an EMBL/GenBank/DDBJ whole genome shotgun (WGS) entry which is preliminary data.</text>
</comment>